<keyword evidence="3" id="KW-0408">Iron</keyword>
<keyword evidence="1" id="KW-0001">2Fe-2S</keyword>
<evidence type="ECO:0000256" key="1">
    <source>
        <dbReference type="ARBA" id="ARBA00022714"/>
    </source>
</evidence>
<reference evidence="6 7" key="1">
    <citation type="journal article" date="2019" name="Nat. Microbiol.">
        <title>Mediterranean grassland soil C-N compound turnover is dependent on rainfall and depth, and is mediated by genomically divergent microorganisms.</title>
        <authorList>
            <person name="Diamond S."/>
            <person name="Andeer P.F."/>
            <person name="Li Z."/>
            <person name="Crits-Christoph A."/>
            <person name="Burstein D."/>
            <person name="Anantharaman K."/>
            <person name="Lane K.R."/>
            <person name="Thomas B.C."/>
            <person name="Pan C."/>
            <person name="Northen T.R."/>
            <person name="Banfield J.F."/>
        </authorList>
    </citation>
    <scope>NUCLEOTIDE SEQUENCE [LARGE SCALE GENOMIC DNA]</scope>
    <source>
        <strain evidence="6">NP_6</strain>
    </source>
</reference>
<proteinExistence type="predicted"/>
<dbReference type="GO" id="GO:0046872">
    <property type="term" value="F:metal ion binding"/>
    <property type="evidence" value="ECO:0007669"/>
    <property type="project" value="UniProtKB-KW"/>
</dbReference>
<comment type="caution">
    <text evidence="6">The sequence shown here is derived from an EMBL/GenBank/DDBJ whole genome shotgun (WGS) entry which is preliminary data.</text>
</comment>
<dbReference type="InterPro" id="IPR036922">
    <property type="entry name" value="Rieske_2Fe-2S_sf"/>
</dbReference>
<dbReference type="CDD" id="cd03528">
    <property type="entry name" value="Rieske_RO_ferredoxin"/>
    <property type="match status" value="1"/>
</dbReference>
<dbReference type="Pfam" id="PF00355">
    <property type="entry name" value="Rieske"/>
    <property type="match status" value="1"/>
</dbReference>
<keyword evidence="4" id="KW-0411">Iron-sulfur</keyword>
<dbReference type="GO" id="GO:0004497">
    <property type="term" value="F:monooxygenase activity"/>
    <property type="evidence" value="ECO:0007669"/>
    <property type="project" value="UniProtKB-ARBA"/>
</dbReference>
<dbReference type="GO" id="GO:0016705">
    <property type="term" value="F:oxidoreductase activity, acting on paired donors, with incorporation or reduction of molecular oxygen"/>
    <property type="evidence" value="ECO:0007669"/>
    <property type="project" value="UniProtKB-ARBA"/>
</dbReference>
<evidence type="ECO:0000313" key="6">
    <source>
        <dbReference type="EMBL" id="TMI84271.1"/>
    </source>
</evidence>
<dbReference type="AlphaFoldDB" id="A0A537JL39"/>
<dbReference type="InterPro" id="IPR017941">
    <property type="entry name" value="Rieske_2Fe-2S"/>
</dbReference>
<evidence type="ECO:0000256" key="2">
    <source>
        <dbReference type="ARBA" id="ARBA00022723"/>
    </source>
</evidence>
<dbReference type="PANTHER" id="PTHR21496:SF23">
    <property type="entry name" value="3-PHENYLPROPIONATE_CINNAMIC ACID DIOXYGENASE FERREDOXIN SUBUNIT"/>
    <property type="match status" value="1"/>
</dbReference>
<gene>
    <name evidence="6" type="ORF">E6H03_02210</name>
</gene>
<dbReference type="Proteomes" id="UP000318093">
    <property type="component" value="Unassembled WGS sequence"/>
</dbReference>
<evidence type="ECO:0000259" key="5">
    <source>
        <dbReference type="PROSITE" id="PS51296"/>
    </source>
</evidence>
<evidence type="ECO:0000313" key="7">
    <source>
        <dbReference type="Proteomes" id="UP000318093"/>
    </source>
</evidence>
<keyword evidence="2" id="KW-0479">Metal-binding</keyword>
<organism evidence="6 7">
    <name type="scientific">Candidatus Segetimicrobium genomatis</name>
    <dbReference type="NCBI Taxonomy" id="2569760"/>
    <lineage>
        <taxon>Bacteria</taxon>
        <taxon>Bacillati</taxon>
        <taxon>Candidatus Sysuimicrobiota</taxon>
        <taxon>Candidatus Sysuimicrobiia</taxon>
        <taxon>Candidatus Sysuimicrobiales</taxon>
        <taxon>Candidatus Segetimicrobiaceae</taxon>
        <taxon>Candidatus Segetimicrobium</taxon>
    </lineage>
</organism>
<dbReference type="PANTHER" id="PTHR21496">
    <property type="entry name" value="FERREDOXIN-RELATED"/>
    <property type="match status" value="1"/>
</dbReference>
<dbReference type="GO" id="GO:0051537">
    <property type="term" value="F:2 iron, 2 sulfur cluster binding"/>
    <property type="evidence" value="ECO:0007669"/>
    <property type="project" value="UniProtKB-KW"/>
</dbReference>
<feature type="domain" description="Rieske" evidence="5">
    <location>
        <begin position="4"/>
        <end position="99"/>
    </location>
</feature>
<dbReference type="PROSITE" id="PS51296">
    <property type="entry name" value="RIESKE"/>
    <property type="match status" value="1"/>
</dbReference>
<sequence length="103" mass="10583">MAMTKVASVGDVPSGAGKVVQAGNTALALFNIGGKFYALDNRCARVGGPLGQGKVEGTRVTCPWHGSIFDVTTGAVVGPPARRPVATFRVKVEGNEVFVELPG</sequence>
<dbReference type="EMBL" id="VBAN01000070">
    <property type="protein sequence ID" value="TMI84271.1"/>
    <property type="molecule type" value="Genomic_DNA"/>
</dbReference>
<name>A0A537JL39_9BACT</name>
<dbReference type="Gene3D" id="2.102.10.10">
    <property type="entry name" value="Rieske [2Fe-2S] iron-sulphur domain"/>
    <property type="match status" value="1"/>
</dbReference>
<protein>
    <submittedName>
        <fullName evidence="6">Non-heme iron oxygenase ferredoxin subunit</fullName>
    </submittedName>
</protein>
<dbReference type="SUPFAM" id="SSF50022">
    <property type="entry name" value="ISP domain"/>
    <property type="match status" value="1"/>
</dbReference>
<evidence type="ECO:0000256" key="4">
    <source>
        <dbReference type="ARBA" id="ARBA00023014"/>
    </source>
</evidence>
<evidence type="ECO:0000256" key="3">
    <source>
        <dbReference type="ARBA" id="ARBA00023004"/>
    </source>
</evidence>
<accession>A0A537JL39</accession>